<feature type="domain" description="Histidine kinase" evidence="6">
    <location>
        <begin position="1"/>
        <end position="108"/>
    </location>
</feature>
<dbReference type="PANTHER" id="PTHR43711">
    <property type="entry name" value="TWO-COMPONENT HISTIDINE KINASE"/>
    <property type="match status" value="1"/>
</dbReference>
<organism evidence="7 8">
    <name type="scientific">Desulfonatronospira thiodismutans ASO3-1</name>
    <dbReference type="NCBI Taxonomy" id="555779"/>
    <lineage>
        <taxon>Bacteria</taxon>
        <taxon>Pseudomonadati</taxon>
        <taxon>Thermodesulfobacteriota</taxon>
        <taxon>Desulfovibrionia</taxon>
        <taxon>Desulfovibrionales</taxon>
        <taxon>Desulfonatronovibrionaceae</taxon>
        <taxon>Desulfonatronospira</taxon>
    </lineage>
</organism>
<dbReference type="InterPro" id="IPR004358">
    <property type="entry name" value="Sig_transdc_His_kin-like_C"/>
</dbReference>
<dbReference type="AlphaFoldDB" id="D6SKB4"/>
<dbReference type="InterPro" id="IPR005467">
    <property type="entry name" value="His_kinase_dom"/>
</dbReference>
<evidence type="ECO:0000259" key="6">
    <source>
        <dbReference type="PROSITE" id="PS50109"/>
    </source>
</evidence>
<dbReference type="SMART" id="SM00387">
    <property type="entry name" value="HATPase_c"/>
    <property type="match status" value="1"/>
</dbReference>
<gene>
    <name evidence="7" type="ORF">Dthio_PD3782</name>
</gene>
<protein>
    <recommendedName>
        <fullName evidence="2">histidine kinase</fullName>
        <ecNumber evidence="2">2.7.13.3</ecNumber>
    </recommendedName>
</protein>
<dbReference type="EMBL" id="ACJN02000001">
    <property type="protein sequence ID" value="EFI36317.1"/>
    <property type="molecule type" value="Genomic_DNA"/>
</dbReference>
<keyword evidence="3" id="KW-0808">Transferase</keyword>
<dbReference type="Gene3D" id="3.30.565.10">
    <property type="entry name" value="Histidine kinase-like ATPase, C-terminal domain"/>
    <property type="match status" value="1"/>
</dbReference>
<proteinExistence type="predicted"/>
<dbReference type="PRINTS" id="PR00344">
    <property type="entry name" value="BCTRLSENSOR"/>
</dbReference>
<sequence>MIKTVIRNFLFDAIKFTPRGGRIMILSSQDGRHAVVSVQANGIGMVQEILSSIFSVKKKQWQIVTEGEKGTGLGLILCKQFIEQHGEKIWIESEPGQGTTVSFTLLLA</sequence>
<dbReference type="RefSeq" id="WP_008869436.1">
    <property type="nucleotide sequence ID" value="NZ_ACJN02000001.1"/>
</dbReference>
<dbReference type="GO" id="GO:0004673">
    <property type="term" value="F:protein histidine kinase activity"/>
    <property type="evidence" value="ECO:0007669"/>
    <property type="project" value="UniProtKB-EC"/>
</dbReference>
<comment type="caution">
    <text evidence="7">The sequence shown here is derived from an EMBL/GenBank/DDBJ whole genome shotgun (WGS) entry which is preliminary data.</text>
</comment>
<dbReference type="EC" id="2.7.13.3" evidence="2"/>
<dbReference type="OrthoDB" id="9762798at2"/>
<dbReference type="PANTHER" id="PTHR43711:SF1">
    <property type="entry name" value="HISTIDINE KINASE 1"/>
    <property type="match status" value="1"/>
</dbReference>
<keyword evidence="4 7" id="KW-0418">Kinase</keyword>
<accession>D6SKB4</accession>
<evidence type="ECO:0000313" key="8">
    <source>
        <dbReference type="Proteomes" id="UP000005496"/>
    </source>
</evidence>
<comment type="catalytic activity">
    <reaction evidence="1">
        <text>ATP + protein L-histidine = ADP + protein N-phospho-L-histidine.</text>
        <dbReference type="EC" id="2.7.13.3"/>
    </reaction>
</comment>
<keyword evidence="5" id="KW-0902">Two-component regulatory system</keyword>
<dbReference type="InterPro" id="IPR050736">
    <property type="entry name" value="Sensor_HK_Regulatory"/>
</dbReference>
<evidence type="ECO:0000256" key="3">
    <source>
        <dbReference type="ARBA" id="ARBA00022679"/>
    </source>
</evidence>
<reference evidence="7" key="1">
    <citation type="submission" date="2010-05" db="EMBL/GenBank/DDBJ databases">
        <title>The draft genome of Desulfonatronospira thiodismutans ASO3-1.</title>
        <authorList>
            <consortium name="US DOE Joint Genome Institute (JGI-PGF)"/>
            <person name="Lucas S."/>
            <person name="Copeland A."/>
            <person name="Lapidus A."/>
            <person name="Cheng J.-F."/>
            <person name="Bruce D."/>
            <person name="Goodwin L."/>
            <person name="Pitluck S."/>
            <person name="Chertkov O."/>
            <person name="Brettin T."/>
            <person name="Detter J.C."/>
            <person name="Han C."/>
            <person name="Land M.L."/>
            <person name="Hauser L."/>
            <person name="Kyrpides N."/>
            <person name="Mikhailova N."/>
            <person name="Muyzer G."/>
            <person name="Woyke T."/>
        </authorList>
    </citation>
    <scope>NUCLEOTIDE SEQUENCE [LARGE SCALE GENOMIC DNA]</scope>
    <source>
        <strain evidence="7">ASO3-1</strain>
    </source>
</reference>
<keyword evidence="8" id="KW-1185">Reference proteome</keyword>
<evidence type="ECO:0000256" key="2">
    <source>
        <dbReference type="ARBA" id="ARBA00012438"/>
    </source>
</evidence>
<dbReference type="InterPro" id="IPR036890">
    <property type="entry name" value="HATPase_C_sf"/>
</dbReference>
<dbReference type="PROSITE" id="PS50109">
    <property type="entry name" value="HIS_KIN"/>
    <property type="match status" value="1"/>
</dbReference>
<dbReference type="GO" id="GO:0000160">
    <property type="term" value="P:phosphorelay signal transduction system"/>
    <property type="evidence" value="ECO:0007669"/>
    <property type="project" value="UniProtKB-KW"/>
</dbReference>
<evidence type="ECO:0000256" key="5">
    <source>
        <dbReference type="ARBA" id="ARBA00023012"/>
    </source>
</evidence>
<dbReference type="Proteomes" id="UP000005496">
    <property type="component" value="Unassembled WGS sequence"/>
</dbReference>
<dbReference type="SUPFAM" id="SSF55874">
    <property type="entry name" value="ATPase domain of HSP90 chaperone/DNA topoisomerase II/histidine kinase"/>
    <property type="match status" value="1"/>
</dbReference>
<dbReference type="InterPro" id="IPR003594">
    <property type="entry name" value="HATPase_dom"/>
</dbReference>
<name>D6SKB4_9BACT</name>
<dbReference type="Pfam" id="PF02518">
    <property type="entry name" value="HATPase_c"/>
    <property type="match status" value="1"/>
</dbReference>
<dbReference type="eggNOG" id="COG2205">
    <property type="taxonomic scope" value="Bacteria"/>
</dbReference>
<evidence type="ECO:0000256" key="1">
    <source>
        <dbReference type="ARBA" id="ARBA00000085"/>
    </source>
</evidence>
<evidence type="ECO:0000313" key="7">
    <source>
        <dbReference type="EMBL" id="EFI36317.1"/>
    </source>
</evidence>
<evidence type="ECO:0000256" key="4">
    <source>
        <dbReference type="ARBA" id="ARBA00022777"/>
    </source>
</evidence>